<dbReference type="PANTHER" id="PTHR33266">
    <property type="entry name" value="CHROMOSOME 15, WHOLE GENOME SHOTGUN SEQUENCE"/>
    <property type="match status" value="1"/>
</dbReference>
<dbReference type="OrthoDB" id="107110at2759"/>
<dbReference type="Proteomes" id="UP000027265">
    <property type="component" value="Unassembled WGS sequence"/>
</dbReference>
<keyword evidence="2" id="KW-1185">Reference proteome</keyword>
<name>A0A067P9T7_9AGAM</name>
<protein>
    <submittedName>
        <fullName evidence="1">Uncharacterized protein</fullName>
    </submittedName>
</protein>
<proteinExistence type="predicted"/>
<dbReference type="HOGENOM" id="CLU_009568_2_0_1"/>
<dbReference type="STRING" id="933084.A0A067P9T7"/>
<gene>
    <name evidence="1" type="ORF">JAAARDRAFT_210966</name>
</gene>
<sequence length="898" mass="101356">MEFISSPESPVVQKRSATPLVHAQFQTKRPKFSFTGADLRNLDNAMNQYVRNLELHLSDTESVSRSDVISLLQQVAVTLTRLQPSNTLLEDRWRNLSTRMIDTLAAPDVEALKDIIFHCVEKGSWERLARHPCLLKDLPPAPRKYQHELMDVVSQEQATEKSWYREFVGDAATELWKHIVKFSNSPKPYARFCAIVQSSGMGKSRLVDELSKTTLVIPINLRERGTAGFPPADDQVRDYLSEIAPAQDLYFRHCAFLAALFSQTAETVAEDAFQRALEGHDMRRVASAFRARMSDGMTFRSHGPFREAFYQRVIADAKKIYLNIEAGTNELYDLGRAFERLRTILQNRPELGSSILEARPPKARSDSGAPLVVLAYDEAHSLFNLKDNSPSRSIVELRHALRSLAQKPLFSLFLSTSSEITRSTKPRDHDASLRIVIGDFMSVPTFTLTGFDQLARVIDNSTPRCLRDISTFDWISHLGRPMFGSRYDSGNGEIKDDISHFAKSKLLLSDGIPTKFSPSQQLACLSQRIPIEFQSTTHVSQEQEKEQVEGHLRVCLGIGTAWEPTITTNPSEPLLSEAAYLAMGFQEFDAPNALKGLLDFSINKGDRGETLTLLLITLARDAAVRAANDRIFSVVQLITHLFRLSEEMKEDEAERVLNCPTLLDFMRSSPSIGSERSSNPHTFRETFTKCLCYFNHFVKPHQHCIINRKYLAALYHRGAAVLCTNNREAVDIVVPFLHDATLDTPIESARFGAILCQVKNDQRYGNKPNLDLFEVMDPYEINLFDEGDEPIPIIRIVFALAATTPSLQVIEPEVVASPVLDNAVPFVAYDIWCAGISPSVFRPIDDRQQNVWAALLQASYGWRTLYQGQNEREAESRMSMNPGMAEDDGHWSKWMRFT</sequence>
<organism evidence="1 2">
    <name type="scientific">Jaapia argillacea MUCL 33604</name>
    <dbReference type="NCBI Taxonomy" id="933084"/>
    <lineage>
        <taxon>Eukaryota</taxon>
        <taxon>Fungi</taxon>
        <taxon>Dikarya</taxon>
        <taxon>Basidiomycota</taxon>
        <taxon>Agaricomycotina</taxon>
        <taxon>Agaricomycetes</taxon>
        <taxon>Agaricomycetidae</taxon>
        <taxon>Jaapiales</taxon>
        <taxon>Jaapiaceae</taxon>
        <taxon>Jaapia</taxon>
    </lineage>
</organism>
<evidence type="ECO:0000313" key="1">
    <source>
        <dbReference type="EMBL" id="KDQ51683.1"/>
    </source>
</evidence>
<dbReference type="PANTHER" id="PTHR33266:SF1">
    <property type="entry name" value="F-BOX DOMAIN-CONTAINING PROTEIN"/>
    <property type="match status" value="1"/>
</dbReference>
<accession>A0A067P9T7</accession>
<dbReference type="EMBL" id="KL197746">
    <property type="protein sequence ID" value="KDQ51683.1"/>
    <property type="molecule type" value="Genomic_DNA"/>
</dbReference>
<dbReference type="InParanoid" id="A0A067P9T7"/>
<evidence type="ECO:0000313" key="2">
    <source>
        <dbReference type="Proteomes" id="UP000027265"/>
    </source>
</evidence>
<reference evidence="2" key="1">
    <citation type="journal article" date="2014" name="Proc. Natl. Acad. Sci. U.S.A.">
        <title>Extensive sampling of basidiomycete genomes demonstrates inadequacy of the white-rot/brown-rot paradigm for wood decay fungi.</title>
        <authorList>
            <person name="Riley R."/>
            <person name="Salamov A.A."/>
            <person name="Brown D.W."/>
            <person name="Nagy L.G."/>
            <person name="Floudas D."/>
            <person name="Held B.W."/>
            <person name="Levasseur A."/>
            <person name="Lombard V."/>
            <person name="Morin E."/>
            <person name="Otillar R."/>
            <person name="Lindquist E.A."/>
            <person name="Sun H."/>
            <person name="LaButti K.M."/>
            <person name="Schmutz J."/>
            <person name="Jabbour D."/>
            <person name="Luo H."/>
            <person name="Baker S.E."/>
            <person name="Pisabarro A.G."/>
            <person name="Walton J.D."/>
            <person name="Blanchette R.A."/>
            <person name="Henrissat B."/>
            <person name="Martin F."/>
            <person name="Cullen D."/>
            <person name="Hibbett D.S."/>
            <person name="Grigoriev I.V."/>
        </authorList>
    </citation>
    <scope>NUCLEOTIDE SEQUENCE [LARGE SCALE GENOMIC DNA]</scope>
    <source>
        <strain evidence="2">MUCL 33604</strain>
    </source>
</reference>
<dbReference type="AlphaFoldDB" id="A0A067P9T7"/>